<reference evidence="2" key="1">
    <citation type="journal article" date="2017" name="Nat. Commun.">
        <title>The asparagus genome sheds light on the origin and evolution of a young Y chromosome.</title>
        <authorList>
            <person name="Harkess A."/>
            <person name="Zhou J."/>
            <person name="Xu C."/>
            <person name="Bowers J.E."/>
            <person name="Van der Hulst R."/>
            <person name="Ayyampalayam S."/>
            <person name="Mercati F."/>
            <person name="Riccardi P."/>
            <person name="McKain M.R."/>
            <person name="Kakrana A."/>
            <person name="Tang H."/>
            <person name="Ray J."/>
            <person name="Groenendijk J."/>
            <person name="Arikit S."/>
            <person name="Mathioni S.M."/>
            <person name="Nakano M."/>
            <person name="Shan H."/>
            <person name="Telgmann-Rauber A."/>
            <person name="Kanno A."/>
            <person name="Yue Z."/>
            <person name="Chen H."/>
            <person name="Li W."/>
            <person name="Chen Y."/>
            <person name="Xu X."/>
            <person name="Zhang Y."/>
            <person name="Luo S."/>
            <person name="Chen H."/>
            <person name="Gao J."/>
            <person name="Mao Z."/>
            <person name="Pires J.C."/>
            <person name="Luo M."/>
            <person name="Kudrna D."/>
            <person name="Wing R.A."/>
            <person name="Meyers B.C."/>
            <person name="Yi K."/>
            <person name="Kong H."/>
            <person name="Lavrijsen P."/>
            <person name="Sunseri F."/>
            <person name="Falavigna A."/>
            <person name="Ye Y."/>
            <person name="Leebens-Mack J.H."/>
            <person name="Chen G."/>
        </authorList>
    </citation>
    <scope>NUCLEOTIDE SEQUENCE [LARGE SCALE GENOMIC DNA]</scope>
    <source>
        <strain evidence="2">cv. DH0086</strain>
    </source>
</reference>
<accession>A0A5P1EDV1</accession>
<name>A0A5P1EDV1_ASPOF</name>
<dbReference type="Gramene" id="ONK64066">
    <property type="protein sequence ID" value="ONK64066"/>
    <property type="gene ID" value="A4U43_C07F21740"/>
</dbReference>
<gene>
    <name evidence="1" type="ORF">A4U43_C07F21740</name>
</gene>
<protein>
    <recommendedName>
        <fullName evidence="3">ABC transporter domain-containing protein</fullName>
    </recommendedName>
</protein>
<keyword evidence="2" id="KW-1185">Reference proteome</keyword>
<dbReference type="Proteomes" id="UP000243459">
    <property type="component" value="Chromosome 7"/>
</dbReference>
<dbReference type="AlphaFoldDB" id="A0A5P1EDV1"/>
<dbReference type="SUPFAM" id="SSF52540">
    <property type="entry name" value="P-loop containing nucleoside triphosphate hydrolases"/>
    <property type="match status" value="1"/>
</dbReference>
<evidence type="ECO:0008006" key="3">
    <source>
        <dbReference type="Google" id="ProtNLM"/>
    </source>
</evidence>
<organism evidence="1 2">
    <name type="scientific">Asparagus officinalis</name>
    <name type="common">Garden asparagus</name>
    <dbReference type="NCBI Taxonomy" id="4686"/>
    <lineage>
        <taxon>Eukaryota</taxon>
        <taxon>Viridiplantae</taxon>
        <taxon>Streptophyta</taxon>
        <taxon>Embryophyta</taxon>
        <taxon>Tracheophyta</taxon>
        <taxon>Spermatophyta</taxon>
        <taxon>Magnoliopsida</taxon>
        <taxon>Liliopsida</taxon>
        <taxon>Asparagales</taxon>
        <taxon>Asparagaceae</taxon>
        <taxon>Asparagoideae</taxon>
        <taxon>Asparagus</taxon>
    </lineage>
</organism>
<dbReference type="Gene3D" id="3.40.50.300">
    <property type="entry name" value="P-loop containing nucleotide triphosphate hydrolases"/>
    <property type="match status" value="1"/>
</dbReference>
<evidence type="ECO:0000313" key="2">
    <source>
        <dbReference type="Proteomes" id="UP000243459"/>
    </source>
</evidence>
<sequence>MKPPAPLIPRVNIILRDPTILLLDEATSALDTESEHYIKVILQDYLASDEDFLSCAYFVFKTYKVDKIVLLLSYPVPLCGKYVVIMYLEIYVSNDFLCNRVGGGGGGDRVSIGEVSVCGCLRAQIRSRGSTCRCA</sequence>
<dbReference type="InterPro" id="IPR027417">
    <property type="entry name" value="P-loop_NTPase"/>
</dbReference>
<proteinExistence type="predicted"/>
<evidence type="ECO:0000313" key="1">
    <source>
        <dbReference type="EMBL" id="ONK64066.1"/>
    </source>
</evidence>
<dbReference type="EMBL" id="CM007387">
    <property type="protein sequence ID" value="ONK64066.1"/>
    <property type="molecule type" value="Genomic_DNA"/>
</dbReference>